<keyword evidence="2" id="KW-1185">Reference proteome</keyword>
<accession>A0ACC6JV84</accession>
<name>A0ACC6JV84_9PSED</name>
<protein>
    <submittedName>
        <fullName evidence="1">Uncharacterized protein</fullName>
    </submittedName>
</protein>
<proteinExistence type="predicted"/>
<organism evidence="1 2">
    <name type="scientific">Pseudomonas synxantha</name>
    <dbReference type="NCBI Taxonomy" id="47883"/>
    <lineage>
        <taxon>Bacteria</taxon>
        <taxon>Pseudomonadati</taxon>
        <taxon>Pseudomonadota</taxon>
        <taxon>Gammaproteobacteria</taxon>
        <taxon>Pseudomonadales</taxon>
        <taxon>Pseudomonadaceae</taxon>
        <taxon>Pseudomonas</taxon>
    </lineage>
</organism>
<sequence>MNRAIIMILAIFSSVLLGGCAPHWDDGERYGGYHNHDHRRGYYQGDDDDQGYNRQYDRRDYDRRDYDRRDYDRDHRRYRDRDDNDD</sequence>
<dbReference type="Proteomes" id="UP001259420">
    <property type="component" value="Unassembled WGS sequence"/>
</dbReference>
<dbReference type="EMBL" id="JAVDSD010000018">
    <property type="protein sequence ID" value="MDR6610164.1"/>
    <property type="molecule type" value="Genomic_DNA"/>
</dbReference>
<reference evidence="1" key="1">
    <citation type="submission" date="2023-07" db="EMBL/GenBank/DDBJ databases">
        <title>Sorghum-associated microbial communities from plants grown in Nebraska, USA.</title>
        <authorList>
            <person name="Schachtman D."/>
        </authorList>
    </citation>
    <scope>NUCLEOTIDE SEQUENCE</scope>
    <source>
        <strain evidence="1">BE46</strain>
    </source>
</reference>
<comment type="caution">
    <text evidence="1">The sequence shown here is derived from an EMBL/GenBank/DDBJ whole genome shotgun (WGS) entry which is preliminary data.</text>
</comment>
<gene>
    <name evidence="1" type="ORF">J2X87_005270</name>
</gene>
<evidence type="ECO:0000313" key="1">
    <source>
        <dbReference type="EMBL" id="MDR6610164.1"/>
    </source>
</evidence>
<evidence type="ECO:0000313" key="2">
    <source>
        <dbReference type="Proteomes" id="UP001259420"/>
    </source>
</evidence>